<feature type="region of interest" description="Disordered" evidence="1">
    <location>
        <begin position="174"/>
        <end position="201"/>
    </location>
</feature>
<evidence type="ECO:0000256" key="2">
    <source>
        <dbReference type="SAM" id="SignalP"/>
    </source>
</evidence>
<feature type="compositionally biased region" description="Basic and acidic residues" evidence="1">
    <location>
        <begin position="119"/>
        <end position="130"/>
    </location>
</feature>
<sequence length="264" mass="28718">MVLTWALLLTVGVVLGTRLSVFIQPVGARSWGCGELRELCNVKQEKMSSPEPGRSQLDTMSSGGASSDSPSRLPGRVFLPSALLLLGTVTARAQVSVPYVEAHIHGQGQGIEPSRTKPKIPDTHESRDWRSGTYGQGSPTHMEVKKERDAELQGSLVTCMKKDKEATELLQGPLNLLPQGGQDCDTARSQGRSRPRAPPSWEMATVHPEVLQHESEHTHSIASYRSERSHAGVKVSLQGAVSSTTCRLVLENTEDQGEASRHER</sequence>
<accession>L9JC98</accession>
<proteinExistence type="predicted"/>
<feature type="signal peptide" evidence="2">
    <location>
        <begin position="1"/>
        <end position="16"/>
    </location>
</feature>
<gene>
    <name evidence="3" type="ORF">TREES_T100000928</name>
</gene>
<dbReference type="EMBL" id="KB321069">
    <property type="protein sequence ID" value="ELW48196.1"/>
    <property type="molecule type" value="Genomic_DNA"/>
</dbReference>
<keyword evidence="2" id="KW-0732">Signal</keyword>
<evidence type="ECO:0000256" key="1">
    <source>
        <dbReference type="SAM" id="MobiDB-lite"/>
    </source>
</evidence>
<feature type="region of interest" description="Disordered" evidence="1">
    <location>
        <begin position="106"/>
        <end position="149"/>
    </location>
</feature>
<keyword evidence="4" id="KW-1185">Reference proteome</keyword>
<feature type="compositionally biased region" description="Low complexity" evidence="1">
    <location>
        <begin position="61"/>
        <end position="71"/>
    </location>
</feature>
<reference evidence="4" key="1">
    <citation type="submission" date="2012-07" db="EMBL/GenBank/DDBJ databases">
        <title>Genome of the Chinese tree shrew, a rising model animal genetically related to primates.</title>
        <authorList>
            <person name="Zhang G."/>
            <person name="Fan Y."/>
            <person name="Yao Y."/>
            <person name="Huang Z."/>
        </authorList>
    </citation>
    <scope>NUCLEOTIDE SEQUENCE [LARGE SCALE GENOMIC DNA]</scope>
</reference>
<dbReference type="AlphaFoldDB" id="L9JC98"/>
<dbReference type="Proteomes" id="UP000011518">
    <property type="component" value="Unassembled WGS sequence"/>
</dbReference>
<dbReference type="InParanoid" id="L9JC98"/>
<organism evidence="3 4">
    <name type="scientific">Tupaia chinensis</name>
    <name type="common">Chinese tree shrew</name>
    <name type="synonym">Tupaia belangeri chinensis</name>
    <dbReference type="NCBI Taxonomy" id="246437"/>
    <lineage>
        <taxon>Eukaryota</taxon>
        <taxon>Metazoa</taxon>
        <taxon>Chordata</taxon>
        <taxon>Craniata</taxon>
        <taxon>Vertebrata</taxon>
        <taxon>Euteleostomi</taxon>
        <taxon>Mammalia</taxon>
        <taxon>Eutheria</taxon>
        <taxon>Euarchontoglires</taxon>
        <taxon>Scandentia</taxon>
        <taxon>Tupaiidae</taxon>
        <taxon>Tupaia</taxon>
    </lineage>
</organism>
<feature type="region of interest" description="Disordered" evidence="1">
    <location>
        <begin position="44"/>
        <end position="72"/>
    </location>
</feature>
<feature type="chain" id="PRO_5003999053" evidence="2">
    <location>
        <begin position="17"/>
        <end position="264"/>
    </location>
</feature>
<name>L9JC98_TUPCH</name>
<evidence type="ECO:0000313" key="4">
    <source>
        <dbReference type="Proteomes" id="UP000011518"/>
    </source>
</evidence>
<protein>
    <submittedName>
        <fullName evidence="3">Uncharacterized protein</fullName>
    </submittedName>
</protein>
<reference evidence="4" key="2">
    <citation type="journal article" date="2013" name="Nat. Commun.">
        <title>Genome of the Chinese tree shrew.</title>
        <authorList>
            <person name="Fan Y."/>
            <person name="Huang Z.Y."/>
            <person name="Cao C.C."/>
            <person name="Chen C.S."/>
            <person name="Chen Y.X."/>
            <person name="Fan D.D."/>
            <person name="He J."/>
            <person name="Hou H.L."/>
            <person name="Hu L."/>
            <person name="Hu X.T."/>
            <person name="Jiang X.T."/>
            <person name="Lai R."/>
            <person name="Lang Y.S."/>
            <person name="Liang B."/>
            <person name="Liao S.G."/>
            <person name="Mu D."/>
            <person name="Ma Y.Y."/>
            <person name="Niu Y.Y."/>
            <person name="Sun X.Q."/>
            <person name="Xia J.Q."/>
            <person name="Xiao J."/>
            <person name="Xiong Z.Q."/>
            <person name="Xu L."/>
            <person name="Yang L."/>
            <person name="Zhang Y."/>
            <person name="Zhao W."/>
            <person name="Zhao X.D."/>
            <person name="Zheng Y.T."/>
            <person name="Zhou J.M."/>
            <person name="Zhu Y.B."/>
            <person name="Zhang G.J."/>
            <person name="Wang J."/>
            <person name="Yao Y.G."/>
        </authorList>
    </citation>
    <scope>NUCLEOTIDE SEQUENCE [LARGE SCALE GENOMIC DNA]</scope>
</reference>
<evidence type="ECO:0000313" key="3">
    <source>
        <dbReference type="EMBL" id="ELW48196.1"/>
    </source>
</evidence>